<evidence type="ECO:0000313" key="3">
    <source>
        <dbReference type="Proteomes" id="UP001619911"/>
    </source>
</evidence>
<evidence type="ECO:0008006" key="4">
    <source>
        <dbReference type="Google" id="ProtNLM"/>
    </source>
</evidence>
<keyword evidence="1" id="KW-0472">Membrane</keyword>
<reference evidence="2 3" key="1">
    <citation type="submission" date="2023-07" db="EMBL/GenBank/DDBJ databases">
        <title>Bacillus lucianemedeirus sp. nov, a new species isolated from an immunobiological production facility.</title>
        <authorList>
            <person name="Costa L.V."/>
            <person name="Miranda R.V.S.L."/>
            <person name="Brandao M.L.L."/>
            <person name="Reis C.M.F."/>
            <person name="Frazao A.M."/>
            <person name="Cruz F.V."/>
            <person name="Baio P.V.P."/>
            <person name="Veras J.F.C."/>
            <person name="Ramos J.N."/>
            <person name="Vieira V."/>
        </authorList>
    </citation>
    <scope>NUCLEOTIDE SEQUENCE [LARGE SCALE GENOMIC DNA]</scope>
    <source>
        <strain evidence="2 3">B190/17</strain>
    </source>
</reference>
<keyword evidence="1" id="KW-0812">Transmembrane</keyword>
<feature type="transmembrane region" description="Helical" evidence="1">
    <location>
        <begin position="132"/>
        <end position="149"/>
    </location>
</feature>
<feature type="transmembrane region" description="Helical" evidence="1">
    <location>
        <begin position="328"/>
        <end position="345"/>
    </location>
</feature>
<sequence>MEKITSKLVVVFSFLLMIGMVLAQLMFVNSFASTYDQVDFALALERYDVLAMQPHFPGYPYFILGGALIHQWIADKAASLTLFNVLIYASAVVPMYKLARSRLSASLSILTAALIYSAGFVVLMVNQPMSEGAAIAVLWWYVWSIYAAHENQGVWSNILPLFLLSVLLGIRLSYLPFISGVLFLFYKKWQSRQLQMNQLFSLGCLAIMFQLLWIGGVAITEGSFIGFMKLAFAFTNGHFNEWGGTAASADRSFIERLYQLVVENIGWTGMAVRSYVLAGMLLVYLFCFWGAVRRKRLEYGFLAHLFIILISSYFLWALFAQNIDKPRHIIPVITLGLFGLYAVIFSKWKHGWILAFSCLFLCVQADQTTALLKEQSKELPATYQIAAYLAQRDDPFIVYAWEESRVFTYLDVPFPHKEINTYSKFLYDTSYYKNKEILLTDKVIEGFISQGIDLTGKVEPLKEFSSNSLFDPVYHHIVLYKWKSGN</sequence>
<keyword evidence="3" id="KW-1185">Reference proteome</keyword>
<dbReference type="Proteomes" id="UP001619911">
    <property type="component" value="Unassembled WGS sequence"/>
</dbReference>
<name>A0ABW8IC11_9BACI</name>
<evidence type="ECO:0000313" key="2">
    <source>
        <dbReference type="EMBL" id="MFK2827040.1"/>
    </source>
</evidence>
<protein>
    <recommendedName>
        <fullName evidence="4">Nucleoporin-interacting protein</fullName>
    </recommendedName>
</protein>
<dbReference type="RefSeq" id="WP_404318953.1">
    <property type="nucleotide sequence ID" value="NZ_JAUIYO010000020.1"/>
</dbReference>
<feature type="transmembrane region" description="Helical" evidence="1">
    <location>
        <begin position="198"/>
        <end position="219"/>
    </location>
</feature>
<feature type="transmembrane region" description="Helical" evidence="1">
    <location>
        <begin position="105"/>
        <end position="125"/>
    </location>
</feature>
<feature type="transmembrane region" description="Helical" evidence="1">
    <location>
        <begin position="161"/>
        <end position="186"/>
    </location>
</feature>
<keyword evidence="1" id="KW-1133">Transmembrane helix</keyword>
<accession>A0ABW8IC11</accession>
<feature type="transmembrane region" description="Helical" evidence="1">
    <location>
        <begin position="299"/>
        <end position="316"/>
    </location>
</feature>
<feature type="transmembrane region" description="Helical" evidence="1">
    <location>
        <begin position="80"/>
        <end position="99"/>
    </location>
</feature>
<evidence type="ECO:0000256" key="1">
    <source>
        <dbReference type="SAM" id="Phobius"/>
    </source>
</evidence>
<comment type="caution">
    <text evidence="2">The sequence shown here is derived from an EMBL/GenBank/DDBJ whole genome shotgun (WGS) entry which is preliminary data.</text>
</comment>
<feature type="transmembrane region" description="Helical" evidence="1">
    <location>
        <begin position="56"/>
        <end position="73"/>
    </location>
</feature>
<proteinExistence type="predicted"/>
<dbReference type="EMBL" id="JAUIYO010000020">
    <property type="protein sequence ID" value="MFK2827040.1"/>
    <property type="molecule type" value="Genomic_DNA"/>
</dbReference>
<gene>
    <name evidence="2" type="ORF">QYG89_15415</name>
</gene>
<feature type="transmembrane region" description="Helical" evidence="1">
    <location>
        <begin position="272"/>
        <end position="292"/>
    </location>
</feature>
<organism evidence="2 3">
    <name type="scientific">Bacillus lumedeiriae</name>
    <dbReference type="NCBI Taxonomy" id="3058829"/>
    <lineage>
        <taxon>Bacteria</taxon>
        <taxon>Bacillati</taxon>
        <taxon>Bacillota</taxon>
        <taxon>Bacilli</taxon>
        <taxon>Bacillales</taxon>
        <taxon>Bacillaceae</taxon>
        <taxon>Bacillus</taxon>
    </lineage>
</organism>